<dbReference type="EMBL" id="JACIDN010000012">
    <property type="protein sequence ID" value="MBB3905495.1"/>
    <property type="molecule type" value="Genomic_DNA"/>
</dbReference>
<organism evidence="1 2">
    <name type="scientific">Methylobacterium brachythecii</name>
    <dbReference type="NCBI Taxonomy" id="1176177"/>
    <lineage>
        <taxon>Bacteria</taxon>
        <taxon>Pseudomonadati</taxon>
        <taxon>Pseudomonadota</taxon>
        <taxon>Alphaproteobacteria</taxon>
        <taxon>Hyphomicrobiales</taxon>
        <taxon>Methylobacteriaceae</taxon>
        <taxon>Methylobacterium</taxon>
    </lineage>
</organism>
<evidence type="ECO:0000313" key="1">
    <source>
        <dbReference type="EMBL" id="MBB3905495.1"/>
    </source>
</evidence>
<accession>A0A7W6F9G5</accession>
<evidence type="ECO:0008006" key="3">
    <source>
        <dbReference type="Google" id="ProtNLM"/>
    </source>
</evidence>
<dbReference type="AlphaFoldDB" id="A0A7W6F9G5"/>
<dbReference type="Pfam" id="PF07285">
    <property type="entry name" value="DUF1444"/>
    <property type="match status" value="1"/>
</dbReference>
<dbReference type="RefSeq" id="WP_183513350.1">
    <property type="nucleotide sequence ID" value="NZ_BSPG01000016.1"/>
</dbReference>
<name>A0A7W6F9G5_9HYPH</name>
<sequence>MMLTMGGALLVTSCSKGDDLQSGRFRDEVAAAARTEFPDWSIALDPADPTTFRVDAFQIYVGNLYAVVDGLEPGRRRAEIVKFLGVVEAQRRKKAATESTSGETFDQARPRLRIQIVPTDYLAKGLDVVHRKLSDELVIVYALDEPDSYGTLTNKQIDRWGVAAATVENTAIANLEDASRTVEPKIRTGRGGGFVTISTGDSYDGARLLLPGFLDRVRKDLGPSLVMMVPRRDFLIGWTADYSGRLDLYADAKSEFERGPYSRSRELFLASAEGVRPLRPEERSVYD</sequence>
<protein>
    <recommendedName>
        <fullName evidence="3">DUF1444 family protein</fullName>
    </recommendedName>
</protein>
<comment type="caution">
    <text evidence="1">The sequence shown here is derived from an EMBL/GenBank/DDBJ whole genome shotgun (WGS) entry which is preliminary data.</text>
</comment>
<reference evidence="1 2" key="1">
    <citation type="submission" date="2020-08" db="EMBL/GenBank/DDBJ databases">
        <title>Genomic Encyclopedia of Type Strains, Phase IV (KMG-IV): sequencing the most valuable type-strain genomes for metagenomic binning, comparative biology and taxonomic classification.</title>
        <authorList>
            <person name="Goeker M."/>
        </authorList>
    </citation>
    <scope>NUCLEOTIDE SEQUENCE [LARGE SCALE GENOMIC DNA]</scope>
    <source>
        <strain evidence="1 2">DSM 24105</strain>
    </source>
</reference>
<gene>
    <name evidence="1" type="ORF">GGR33_005033</name>
</gene>
<evidence type="ECO:0000313" key="2">
    <source>
        <dbReference type="Proteomes" id="UP000517759"/>
    </source>
</evidence>
<dbReference type="Proteomes" id="UP000517759">
    <property type="component" value="Unassembled WGS sequence"/>
</dbReference>
<dbReference type="InterPro" id="IPR010838">
    <property type="entry name" value="DUF1444"/>
</dbReference>
<proteinExistence type="predicted"/>